<protein>
    <submittedName>
        <fullName evidence="2">Uncharacterized protein</fullName>
    </submittedName>
</protein>
<dbReference type="EMBL" id="CADIJR010000002">
    <property type="protein sequence ID" value="CAB3627663.1"/>
    <property type="molecule type" value="Genomic_DNA"/>
</dbReference>
<evidence type="ECO:0000313" key="2">
    <source>
        <dbReference type="EMBL" id="CAB3627663.1"/>
    </source>
</evidence>
<dbReference type="GeneID" id="92896309"/>
<organism evidence="2 3">
    <name type="scientific">Achromobacter insuavis</name>
    <dbReference type="NCBI Taxonomy" id="1287735"/>
    <lineage>
        <taxon>Bacteria</taxon>
        <taxon>Pseudomonadati</taxon>
        <taxon>Pseudomonadota</taxon>
        <taxon>Betaproteobacteria</taxon>
        <taxon>Burkholderiales</taxon>
        <taxon>Alcaligenaceae</taxon>
        <taxon>Achromobacter</taxon>
    </lineage>
</organism>
<feature type="compositionally biased region" description="Basic and acidic residues" evidence="1">
    <location>
        <begin position="79"/>
        <end position="89"/>
    </location>
</feature>
<dbReference type="Proteomes" id="UP000507979">
    <property type="component" value="Unassembled WGS sequence"/>
</dbReference>
<sequence>MSTVTVACKLPNGLILDIPGAKEPVLLNGANHPDAIAGHGLTEVPADFWEAWTKLYPDFQPLKKELIFAQGSERSAVSKAKERKDEKSGLEGLDPEAPAPGIKPENYEGKKK</sequence>
<gene>
    <name evidence="2" type="ORF">LMG26845_00470</name>
</gene>
<dbReference type="AlphaFoldDB" id="A0A6J4ZHQ7"/>
<reference evidence="2 3" key="1">
    <citation type="submission" date="2020-04" db="EMBL/GenBank/DDBJ databases">
        <authorList>
            <person name="De Canck E."/>
        </authorList>
    </citation>
    <scope>NUCLEOTIDE SEQUENCE [LARGE SCALE GENOMIC DNA]</scope>
    <source>
        <strain evidence="2 3">LMG 26845</strain>
    </source>
</reference>
<accession>A0A6J4ZHQ7</accession>
<name>A0A6J4ZHQ7_9BURK</name>
<feature type="region of interest" description="Disordered" evidence="1">
    <location>
        <begin position="72"/>
        <end position="112"/>
    </location>
</feature>
<evidence type="ECO:0000256" key="1">
    <source>
        <dbReference type="SAM" id="MobiDB-lite"/>
    </source>
</evidence>
<evidence type="ECO:0000313" key="3">
    <source>
        <dbReference type="Proteomes" id="UP000507979"/>
    </source>
</evidence>
<dbReference type="RefSeq" id="WP_054435368.1">
    <property type="nucleotide sequence ID" value="NZ_CADIJR010000002.1"/>
</dbReference>
<keyword evidence="3" id="KW-1185">Reference proteome</keyword>
<proteinExistence type="predicted"/>